<keyword evidence="3" id="KW-0804">Transcription</keyword>
<organism evidence="7 8">
    <name type="scientific">Albimonas donghaensis</name>
    <dbReference type="NCBI Taxonomy" id="356660"/>
    <lineage>
        <taxon>Bacteria</taxon>
        <taxon>Pseudomonadati</taxon>
        <taxon>Pseudomonadota</taxon>
        <taxon>Alphaproteobacteria</taxon>
        <taxon>Rhodobacterales</taxon>
        <taxon>Paracoccaceae</taxon>
        <taxon>Albimonas</taxon>
    </lineage>
</organism>
<dbReference type="EMBL" id="FNMZ01000012">
    <property type="protein sequence ID" value="SDX87788.1"/>
    <property type="molecule type" value="Genomic_DNA"/>
</dbReference>
<dbReference type="InterPro" id="IPR029016">
    <property type="entry name" value="GAF-like_dom_sf"/>
</dbReference>
<protein>
    <submittedName>
        <fullName evidence="7">Transcriptional regulator, IclR family</fullName>
    </submittedName>
</protein>
<keyword evidence="2" id="KW-0238">DNA-binding</keyword>
<dbReference type="RefSeq" id="WP_092685128.1">
    <property type="nucleotide sequence ID" value="NZ_FNMZ01000012.1"/>
</dbReference>
<evidence type="ECO:0000313" key="8">
    <source>
        <dbReference type="Proteomes" id="UP000199118"/>
    </source>
</evidence>
<dbReference type="SMART" id="SM00346">
    <property type="entry name" value="HTH_ICLR"/>
    <property type="match status" value="1"/>
</dbReference>
<dbReference type="GO" id="GO:0003677">
    <property type="term" value="F:DNA binding"/>
    <property type="evidence" value="ECO:0007669"/>
    <property type="project" value="UniProtKB-KW"/>
</dbReference>
<dbReference type="SUPFAM" id="SSF55781">
    <property type="entry name" value="GAF domain-like"/>
    <property type="match status" value="1"/>
</dbReference>
<feature type="domain" description="HTH iclR-type" evidence="5">
    <location>
        <begin position="21"/>
        <end position="83"/>
    </location>
</feature>
<dbReference type="AlphaFoldDB" id="A0A1H3FBP4"/>
<name>A0A1H3FBP4_9RHOB</name>
<proteinExistence type="predicted"/>
<dbReference type="InterPro" id="IPR014757">
    <property type="entry name" value="Tscrpt_reg_IclR_C"/>
</dbReference>
<dbReference type="GO" id="GO:0003700">
    <property type="term" value="F:DNA-binding transcription factor activity"/>
    <property type="evidence" value="ECO:0007669"/>
    <property type="project" value="TreeGrafter"/>
</dbReference>
<dbReference type="PROSITE" id="PS51078">
    <property type="entry name" value="ICLR_ED"/>
    <property type="match status" value="1"/>
</dbReference>
<dbReference type="Gene3D" id="3.30.450.40">
    <property type="match status" value="1"/>
</dbReference>
<sequence>MSPPPDAARSPGPPAAAGGGTNSIEKACAVLRALAGFDAPLRLIDIAAAADLHQATAARVLETLAENGLVRRHGRRRLYALSPLAGRLGQAGRAGILREAAHASMLRLSVLSDDTAMLSVRCGDEALYIAHEFGRHPIRVDTLGIGRRRPLGVGVGALALLAALPQGEAKAALDRVEPALARFPLLSRGLLEREAERARTRGHALVADLITPGGGGVAVAIRAPEAGLTGAVSVVGPTDRILAREAELAAMLREEAALIRERLLANCGLQNSI</sequence>
<dbReference type="InterPro" id="IPR036390">
    <property type="entry name" value="WH_DNA-bd_sf"/>
</dbReference>
<evidence type="ECO:0000313" key="7">
    <source>
        <dbReference type="EMBL" id="SDX87788.1"/>
    </source>
</evidence>
<gene>
    <name evidence="7" type="ORF">SAMN05444336_11221</name>
</gene>
<dbReference type="InterPro" id="IPR005471">
    <property type="entry name" value="Tscrpt_reg_IclR_N"/>
</dbReference>
<dbReference type="Gene3D" id="1.10.10.10">
    <property type="entry name" value="Winged helix-like DNA-binding domain superfamily/Winged helix DNA-binding domain"/>
    <property type="match status" value="1"/>
</dbReference>
<dbReference type="InterPro" id="IPR036388">
    <property type="entry name" value="WH-like_DNA-bd_sf"/>
</dbReference>
<dbReference type="PANTHER" id="PTHR30136">
    <property type="entry name" value="HELIX-TURN-HELIX TRANSCRIPTIONAL REGULATOR, ICLR FAMILY"/>
    <property type="match status" value="1"/>
</dbReference>
<evidence type="ECO:0000259" key="6">
    <source>
        <dbReference type="PROSITE" id="PS51078"/>
    </source>
</evidence>
<keyword evidence="8" id="KW-1185">Reference proteome</keyword>
<dbReference type="Pfam" id="PF01614">
    <property type="entry name" value="IclR_C"/>
    <property type="match status" value="1"/>
</dbReference>
<evidence type="ECO:0000259" key="5">
    <source>
        <dbReference type="PROSITE" id="PS51077"/>
    </source>
</evidence>
<dbReference type="InterPro" id="IPR050707">
    <property type="entry name" value="HTH_MetabolicPath_Reg"/>
</dbReference>
<keyword evidence="1" id="KW-0805">Transcription regulation</keyword>
<feature type="domain" description="IclR-ED" evidence="6">
    <location>
        <begin position="84"/>
        <end position="265"/>
    </location>
</feature>
<dbReference type="GO" id="GO:0045892">
    <property type="term" value="P:negative regulation of DNA-templated transcription"/>
    <property type="evidence" value="ECO:0007669"/>
    <property type="project" value="TreeGrafter"/>
</dbReference>
<evidence type="ECO:0000256" key="2">
    <source>
        <dbReference type="ARBA" id="ARBA00023125"/>
    </source>
</evidence>
<dbReference type="PROSITE" id="PS51077">
    <property type="entry name" value="HTH_ICLR"/>
    <property type="match status" value="1"/>
</dbReference>
<feature type="compositionally biased region" description="Pro residues" evidence="4">
    <location>
        <begin position="1"/>
        <end position="14"/>
    </location>
</feature>
<accession>A0A1H3FBP4</accession>
<evidence type="ECO:0000256" key="4">
    <source>
        <dbReference type="SAM" id="MobiDB-lite"/>
    </source>
</evidence>
<reference evidence="7 8" key="1">
    <citation type="submission" date="2016-10" db="EMBL/GenBank/DDBJ databases">
        <authorList>
            <person name="de Groot N.N."/>
        </authorList>
    </citation>
    <scope>NUCLEOTIDE SEQUENCE [LARGE SCALE GENOMIC DNA]</scope>
    <source>
        <strain evidence="7 8">DSM 17890</strain>
    </source>
</reference>
<dbReference type="PANTHER" id="PTHR30136:SF35">
    <property type="entry name" value="HTH-TYPE TRANSCRIPTIONAL REGULATOR RV1719"/>
    <property type="match status" value="1"/>
</dbReference>
<evidence type="ECO:0000256" key="1">
    <source>
        <dbReference type="ARBA" id="ARBA00023015"/>
    </source>
</evidence>
<dbReference type="OrthoDB" id="9807558at2"/>
<evidence type="ECO:0000256" key="3">
    <source>
        <dbReference type="ARBA" id="ARBA00023163"/>
    </source>
</evidence>
<feature type="region of interest" description="Disordered" evidence="4">
    <location>
        <begin position="1"/>
        <end position="20"/>
    </location>
</feature>
<dbReference type="Proteomes" id="UP000199118">
    <property type="component" value="Unassembled WGS sequence"/>
</dbReference>
<dbReference type="SUPFAM" id="SSF46785">
    <property type="entry name" value="Winged helix' DNA-binding domain"/>
    <property type="match status" value="1"/>
</dbReference>
<dbReference type="STRING" id="356660.SAMN05444336_11221"/>
<dbReference type="Pfam" id="PF09339">
    <property type="entry name" value="HTH_IclR"/>
    <property type="match status" value="1"/>
</dbReference>